<reference evidence="1 2" key="1">
    <citation type="journal article" date="2001" name="J. Bacteriol.">
        <title>Genome sequence and comparative analysis of the solvent-producing bacterium Clostridium acetobutylicum.</title>
        <authorList>
            <person name="Nolling J."/>
            <person name="Breton G."/>
            <person name="Omelchenko M.V."/>
            <person name="Makarova K.S."/>
            <person name="Zeng Q."/>
            <person name="Gibson R."/>
            <person name="Lee H.M."/>
            <person name="Dubois J."/>
            <person name="Qiu D."/>
            <person name="Hitti J."/>
            <person name="Wolf Y.I."/>
            <person name="Tatusov R.L."/>
            <person name="Sabathe F."/>
            <person name="Doucette-Stamm L."/>
            <person name="Soucaille P."/>
            <person name="Daly M.J."/>
            <person name="Bennett G.N."/>
            <person name="Koonin E.V."/>
            <person name="Smith D.R."/>
        </authorList>
    </citation>
    <scope>NUCLEOTIDE SEQUENCE [LARGE SCALE GENOMIC DNA]</scope>
    <source>
        <strain evidence="2">ATCC 824 / DSM 792 / JCM 1419 / LMG 5710 / VKM B-1787</strain>
    </source>
</reference>
<dbReference type="KEGG" id="cac:CA_C2270"/>
<organism evidence="1 2">
    <name type="scientific">Clostridium acetobutylicum (strain ATCC 824 / DSM 792 / JCM 1419 / IAM 19013 / LMG 5710 / NBRC 13948 / NRRL B-527 / VKM B-1787 / 2291 / W)</name>
    <dbReference type="NCBI Taxonomy" id="272562"/>
    <lineage>
        <taxon>Bacteria</taxon>
        <taxon>Bacillati</taxon>
        <taxon>Bacillota</taxon>
        <taxon>Clostridia</taxon>
        <taxon>Eubacteriales</taxon>
        <taxon>Clostridiaceae</taxon>
        <taxon>Clostridium</taxon>
    </lineage>
</organism>
<dbReference type="Proteomes" id="UP000000814">
    <property type="component" value="Chromosome"/>
</dbReference>
<evidence type="ECO:0000313" key="1">
    <source>
        <dbReference type="EMBL" id="AAK80227.1"/>
    </source>
</evidence>
<keyword evidence="2" id="KW-1185">Reference proteome</keyword>
<dbReference type="HOGENOM" id="CLU_2932964_0_0_9"/>
<dbReference type="STRING" id="272562.CA_C2270"/>
<name>Q97GU5_CLOAB</name>
<protein>
    <submittedName>
        <fullName evidence="1">Uncharacterized protein</fullName>
    </submittedName>
</protein>
<evidence type="ECO:0000313" key="2">
    <source>
        <dbReference type="Proteomes" id="UP000000814"/>
    </source>
</evidence>
<dbReference type="EMBL" id="AE001437">
    <property type="protein sequence ID" value="AAK80227.1"/>
    <property type="molecule type" value="Genomic_DNA"/>
</dbReference>
<proteinExistence type="predicted"/>
<dbReference type="AlphaFoldDB" id="Q97GU5"/>
<dbReference type="PIR" id="H97179">
    <property type="entry name" value="H97179"/>
</dbReference>
<sequence>MIKVYYRFKIKFETTSMDYMKWFIYDIGITYFRRNKNGRIFKWIEANHYVWRNKREPYWK</sequence>
<gene>
    <name evidence="1" type="ordered locus">CA_C2270</name>
</gene>
<accession>Q97GU5</accession>